<feature type="region of interest" description="Disordered" evidence="1">
    <location>
        <begin position="1"/>
        <end position="289"/>
    </location>
</feature>
<feature type="region of interest" description="Disordered" evidence="1">
    <location>
        <begin position="589"/>
        <end position="646"/>
    </location>
</feature>
<feature type="compositionally biased region" description="Basic and acidic residues" evidence="1">
    <location>
        <begin position="209"/>
        <end position="223"/>
    </location>
</feature>
<proteinExistence type="predicted"/>
<feature type="compositionally biased region" description="Basic and acidic residues" evidence="1">
    <location>
        <begin position="52"/>
        <end position="142"/>
    </location>
</feature>
<feature type="compositionally biased region" description="Acidic residues" evidence="1">
    <location>
        <begin position="169"/>
        <end position="182"/>
    </location>
</feature>
<feature type="compositionally biased region" description="Low complexity" evidence="1">
    <location>
        <begin position="604"/>
        <end position="615"/>
    </location>
</feature>
<protein>
    <submittedName>
        <fullName evidence="2">Uncharacterized protein</fullName>
    </submittedName>
</protein>
<keyword evidence="3" id="KW-1185">Reference proteome</keyword>
<feature type="compositionally biased region" description="Acidic residues" evidence="1">
    <location>
        <begin position="623"/>
        <end position="646"/>
    </location>
</feature>
<accession>A0A9P5N742</accession>
<organism evidence="2 3">
    <name type="scientific">Gymnopilus junonius</name>
    <name type="common">Spectacular rustgill mushroom</name>
    <name type="synonym">Gymnopilus spectabilis subsp. junonius</name>
    <dbReference type="NCBI Taxonomy" id="109634"/>
    <lineage>
        <taxon>Eukaryota</taxon>
        <taxon>Fungi</taxon>
        <taxon>Dikarya</taxon>
        <taxon>Basidiomycota</taxon>
        <taxon>Agaricomycotina</taxon>
        <taxon>Agaricomycetes</taxon>
        <taxon>Agaricomycetidae</taxon>
        <taxon>Agaricales</taxon>
        <taxon>Agaricineae</taxon>
        <taxon>Hymenogastraceae</taxon>
        <taxon>Gymnopilus</taxon>
    </lineage>
</organism>
<sequence>MAASKSSQANNKPAGKGVGHARSVISGPPAFQVDELGTIKHAKSASEGPAVSDRRKAEVTHKKSTEPDADVDSKLRLRASNRDAHPGLPDVKRAKRSSEEVAVECEEKQRRIEDAKERREQALTKAAELEDKMHNQRPKDGPASKPASNDEQSGLSDNEYKQPTNGDETSSDEEVLDNSDDDEKTHMTKPKKKQKQKGEVRKAVAAQRKMKEGNKKRGNEDNNQHAPAKKAKKNDEGLVPGWDKQSSHDDFDNNNNIRSTDKRAPPASSKAADDDDNEPLGGLSDDAGELGERKGLVEDAKGAAAHQSLTVVSATMTVPEYIAPEKIKNKQEICYRHLPEPLRQLFQDDLIPLLIQLYGIEHPWSVNLPDTRIIDLFVKIFPGAAAYAGSPNGQKIIVKLADDALTTWRNKIGQTTINYMENVLISEFAQLTPEYIRAWVKWALSGDFKSRPLYYRTYVDEDPEANQPAVKLNIFCHPLIISAMAYHVGRISAIPEFLRSAKLPSGALIMAVQSAYRAVARWSSGSYVQPPCPLLDFSGDNWGDSDKRDPSDAPRNLPPYSIQGKKPTREIERVIEKLNDKQWEEIMSAAREMAAGKGKKRLRSSSGDDASSEAAADVKDEDKESDFEVEDDAGDAMDTAEDVKEE</sequence>
<reference evidence="2" key="1">
    <citation type="submission" date="2020-11" db="EMBL/GenBank/DDBJ databases">
        <authorList>
            <consortium name="DOE Joint Genome Institute"/>
            <person name="Ahrendt S."/>
            <person name="Riley R."/>
            <person name="Andreopoulos W."/>
            <person name="LaButti K."/>
            <person name="Pangilinan J."/>
            <person name="Ruiz-duenas F.J."/>
            <person name="Barrasa J.M."/>
            <person name="Sanchez-Garcia M."/>
            <person name="Camarero S."/>
            <person name="Miyauchi S."/>
            <person name="Serrano A."/>
            <person name="Linde D."/>
            <person name="Babiker R."/>
            <person name="Drula E."/>
            <person name="Ayuso-Fernandez I."/>
            <person name="Pacheco R."/>
            <person name="Padilla G."/>
            <person name="Ferreira P."/>
            <person name="Barriuso J."/>
            <person name="Kellner H."/>
            <person name="Castanera R."/>
            <person name="Alfaro M."/>
            <person name="Ramirez L."/>
            <person name="Pisabarro A.G."/>
            <person name="Kuo A."/>
            <person name="Tritt A."/>
            <person name="Lipzen A."/>
            <person name="He G."/>
            <person name="Yan M."/>
            <person name="Ng V."/>
            <person name="Cullen D."/>
            <person name="Martin F."/>
            <person name="Rosso M.-N."/>
            <person name="Henrissat B."/>
            <person name="Hibbett D."/>
            <person name="Martinez A.T."/>
            <person name="Grigoriev I.V."/>
        </authorList>
    </citation>
    <scope>NUCLEOTIDE SEQUENCE</scope>
    <source>
        <strain evidence="2">AH 44721</strain>
    </source>
</reference>
<evidence type="ECO:0000313" key="2">
    <source>
        <dbReference type="EMBL" id="KAF8868452.1"/>
    </source>
</evidence>
<gene>
    <name evidence="2" type="ORF">CPB84DRAFT_1857726</name>
</gene>
<feature type="compositionally biased region" description="Polar residues" evidence="1">
    <location>
        <begin position="146"/>
        <end position="168"/>
    </location>
</feature>
<name>A0A9P5N742_GYMJU</name>
<dbReference type="Proteomes" id="UP000724874">
    <property type="component" value="Unassembled WGS sequence"/>
</dbReference>
<comment type="caution">
    <text evidence="2">The sequence shown here is derived from an EMBL/GenBank/DDBJ whole genome shotgun (WGS) entry which is preliminary data.</text>
</comment>
<evidence type="ECO:0000313" key="3">
    <source>
        <dbReference type="Proteomes" id="UP000724874"/>
    </source>
</evidence>
<feature type="region of interest" description="Disordered" evidence="1">
    <location>
        <begin position="538"/>
        <end position="566"/>
    </location>
</feature>
<dbReference type="AlphaFoldDB" id="A0A9P5N742"/>
<evidence type="ECO:0000256" key="1">
    <source>
        <dbReference type="SAM" id="MobiDB-lite"/>
    </source>
</evidence>
<feature type="compositionally biased region" description="Polar residues" evidence="1">
    <location>
        <begin position="1"/>
        <end position="11"/>
    </location>
</feature>
<dbReference type="OrthoDB" id="3237371at2759"/>
<dbReference type="EMBL" id="JADNYJ010000645">
    <property type="protein sequence ID" value="KAF8868452.1"/>
    <property type="molecule type" value="Genomic_DNA"/>
</dbReference>